<evidence type="ECO:0000313" key="3">
    <source>
        <dbReference type="Proteomes" id="UP001501237"/>
    </source>
</evidence>
<proteinExistence type="predicted"/>
<sequence>MPEPRRRRDGRGITAHPAVATAMRVAGHRYGAGVIVLVAALAIYGIAEISRPDPARTPAGGTAPVDAGLLACPESGGGRVGVVSAGTGAGESQVGALNGGALGKVGAGGVWSADGVKKGGVVVRSTGGAAVGLAADVTVRGKNGIGGMRCGAPATEHWFMTPGAGDGKIDLYLTNIDDREASVDVIAVSDTGSLDTPDGRALQVEPHSTRIVSMGRSADGLGLLAADSHMLGIKVSSTSGRVVAGVKADLGDKGFDWAPESVAPATTVVLPGVPGGSGRRTLYVDVPGENDARVKVQAVTASGTFVPEGQDVLDAPAQTVTPLDLEDALVGKPAALILTSDRPIVAGFQSGGDDVSLGAGAEPLTGAATLADAREGSSLLLTATTGPAKVRVTPLTKTGRGEPREFDVQGGRTLEIPQDSDGLIVEPVSGTVYGARVITIKGGKKGKERFVTVQPLTPTPLAYRLPPVADSLTAIVR</sequence>
<keyword evidence="1" id="KW-1133">Transmembrane helix</keyword>
<evidence type="ECO:0000313" key="2">
    <source>
        <dbReference type="EMBL" id="GAA3240241.1"/>
    </source>
</evidence>
<keyword evidence="1" id="KW-0812">Transmembrane</keyword>
<dbReference type="InterPro" id="IPR043777">
    <property type="entry name" value="DUF5719"/>
</dbReference>
<dbReference type="Pfam" id="PF18986">
    <property type="entry name" value="DUF5719"/>
    <property type="match status" value="1"/>
</dbReference>
<evidence type="ECO:0000256" key="1">
    <source>
        <dbReference type="SAM" id="Phobius"/>
    </source>
</evidence>
<keyword evidence="1" id="KW-0472">Membrane</keyword>
<reference evidence="3" key="1">
    <citation type="journal article" date="2019" name="Int. J. Syst. Evol. Microbiol.">
        <title>The Global Catalogue of Microorganisms (GCM) 10K type strain sequencing project: providing services to taxonomists for standard genome sequencing and annotation.</title>
        <authorList>
            <consortium name="The Broad Institute Genomics Platform"/>
            <consortium name="The Broad Institute Genome Sequencing Center for Infectious Disease"/>
            <person name="Wu L."/>
            <person name="Ma J."/>
        </authorList>
    </citation>
    <scope>NUCLEOTIDE SEQUENCE [LARGE SCALE GENOMIC DNA]</scope>
    <source>
        <strain evidence="3">JCM 9377</strain>
    </source>
</reference>
<name>A0ABP6QMV6_9ACTN</name>
<dbReference type="EMBL" id="BAAAUV010000040">
    <property type="protein sequence ID" value="GAA3240241.1"/>
    <property type="molecule type" value="Genomic_DNA"/>
</dbReference>
<dbReference type="Proteomes" id="UP001501237">
    <property type="component" value="Unassembled WGS sequence"/>
</dbReference>
<organism evidence="2 3">
    <name type="scientific">Actinocorallia longicatena</name>
    <dbReference type="NCBI Taxonomy" id="111803"/>
    <lineage>
        <taxon>Bacteria</taxon>
        <taxon>Bacillati</taxon>
        <taxon>Actinomycetota</taxon>
        <taxon>Actinomycetes</taxon>
        <taxon>Streptosporangiales</taxon>
        <taxon>Thermomonosporaceae</taxon>
        <taxon>Actinocorallia</taxon>
    </lineage>
</organism>
<keyword evidence="3" id="KW-1185">Reference proteome</keyword>
<comment type="caution">
    <text evidence="2">The sequence shown here is derived from an EMBL/GenBank/DDBJ whole genome shotgun (WGS) entry which is preliminary data.</text>
</comment>
<evidence type="ECO:0008006" key="4">
    <source>
        <dbReference type="Google" id="ProtNLM"/>
    </source>
</evidence>
<protein>
    <recommendedName>
        <fullName evidence="4">Secreted protein</fullName>
    </recommendedName>
</protein>
<accession>A0ABP6QMV6</accession>
<gene>
    <name evidence="2" type="ORF">GCM10010468_76860</name>
</gene>
<feature type="transmembrane region" description="Helical" evidence="1">
    <location>
        <begin position="30"/>
        <end position="47"/>
    </location>
</feature>